<evidence type="ECO:0000313" key="2">
    <source>
        <dbReference type="EMBL" id="GMR48038.1"/>
    </source>
</evidence>
<feature type="region of interest" description="Disordered" evidence="1">
    <location>
        <begin position="34"/>
        <end position="54"/>
    </location>
</feature>
<feature type="non-terminal residue" evidence="2">
    <location>
        <position position="113"/>
    </location>
</feature>
<name>A0AAN5CP74_9BILA</name>
<dbReference type="EMBL" id="BTRK01000004">
    <property type="protein sequence ID" value="GMR48038.1"/>
    <property type="molecule type" value="Genomic_DNA"/>
</dbReference>
<evidence type="ECO:0000256" key="1">
    <source>
        <dbReference type="SAM" id="MobiDB-lite"/>
    </source>
</evidence>
<comment type="caution">
    <text evidence="2">The sequence shown here is derived from an EMBL/GenBank/DDBJ whole genome shotgun (WGS) entry which is preliminary data.</text>
</comment>
<proteinExistence type="predicted"/>
<organism evidence="2 3">
    <name type="scientific">Pristionchus mayeri</name>
    <dbReference type="NCBI Taxonomy" id="1317129"/>
    <lineage>
        <taxon>Eukaryota</taxon>
        <taxon>Metazoa</taxon>
        <taxon>Ecdysozoa</taxon>
        <taxon>Nematoda</taxon>
        <taxon>Chromadorea</taxon>
        <taxon>Rhabditida</taxon>
        <taxon>Rhabditina</taxon>
        <taxon>Diplogasteromorpha</taxon>
        <taxon>Diplogasteroidea</taxon>
        <taxon>Neodiplogasteridae</taxon>
        <taxon>Pristionchus</taxon>
    </lineage>
</organism>
<dbReference type="AlphaFoldDB" id="A0AAN5CP74"/>
<feature type="non-terminal residue" evidence="2">
    <location>
        <position position="1"/>
    </location>
</feature>
<gene>
    <name evidence="2" type="ORF">PMAYCL1PPCAC_18233</name>
</gene>
<reference evidence="3" key="1">
    <citation type="submission" date="2022-10" db="EMBL/GenBank/DDBJ databases">
        <title>Genome assembly of Pristionchus species.</title>
        <authorList>
            <person name="Yoshida K."/>
            <person name="Sommer R.J."/>
        </authorList>
    </citation>
    <scope>NUCLEOTIDE SEQUENCE [LARGE SCALE GENOMIC DNA]</scope>
    <source>
        <strain evidence="3">RS5460</strain>
    </source>
</reference>
<protein>
    <submittedName>
        <fullName evidence="2">Uncharacterized protein</fullName>
    </submittedName>
</protein>
<accession>A0AAN5CP74</accession>
<keyword evidence="3" id="KW-1185">Reference proteome</keyword>
<sequence>RTKEDSCHLCQYHRCNSGKKLIVRGEYMKKTRIVNGDGETTTHGSHIEKEMPPFPFDETLPLPIEIAFPHRIISSSEMARVNGSLISHSKDSYLPLPIPVDESAPAKIEKGRE</sequence>
<dbReference type="Proteomes" id="UP001328107">
    <property type="component" value="Unassembled WGS sequence"/>
</dbReference>
<evidence type="ECO:0000313" key="3">
    <source>
        <dbReference type="Proteomes" id="UP001328107"/>
    </source>
</evidence>